<dbReference type="InterPro" id="IPR016163">
    <property type="entry name" value="Ald_DH_C"/>
</dbReference>
<comment type="similarity">
    <text evidence="1 4 7">Belongs to the aldehyde dehydrogenase family.</text>
</comment>
<feature type="active site" evidence="5 6">
    <location>
        <position position="220"/>
    </location>
</feature>
<evidence type="ECO:0000256" key="4">
    <source>
        <dbReference type="PIRNR" id="PIRNR036492"/>
    </source>
</evidence>
<dbReference type="EMBL" id="NBWC01000023">
    <property type="protein sequence ID" value="ORL63211.1"/>
    <property type="molecule type" value="Genomic_DNA"/>
</dbReference>
<keyword evidence="2 4" id="KW-0560">Oxidoreductase</keyword>
<evidence type="ECO:0000256" key="3">
    <source>
        <dbReference type="ARBA" id="ARBA00023027"/>
    </source>
</evidence>
<dbReference type="OrthoDB" id="9812625at2"/>
<feature type="active site" evidence="5">
    <location>
        <position position="254"/>
    </location>
</feature>
<comment type="caution">
    <text evidence="9">The sequence shown here is derived from an EMBL/GenBank/DDBJ whole genome shotgun (WGS) entry which is preliminary data.</text>
</comment>
<dbReference type="InterPro" id="IPR016161">
    <property type="entry name" value="Ald_DH/histidinol_DH"/>
</dbReference>
<evidence type="ECO:0000256" key="2">
    <source>
        <dbReference type="ARBA" id="ARBA00023002"/>
    </source>
</evidence>
<dbReference type="AlphaFoldDB" id="A0A1X0ZUJ5"/>
<dbReference type="Gene3D" id="3.40.309.10">
    <property type="entry name" value="Aldehyde Dehydrogenase, Chain A, domain 2"/>
    <property type="match status" value="1"/>
</dbReference>
<dbReference type="InterPro" id="IPR016162">
    <property type="entry name" value="Ald_DH_N"/>
</dbReference>
<evidence type="ECO:0000259" key="8">
    <source>
        <dbReference type="Pfam" id="PF00171"/>
    </source>
</evidence>
<dbReference type="CDD" id="cd07133">
    <property type="entry name" value="ALDH_CALDH_CalB"/>
    <property type="match status" value="1"/>
</dbReference>
<proteinExistence type="inferred from homology"/>
<dbReference type="PANTHER" id="PTHR43570:SF20">
    <property type="entry name" value="ALDEHYDE DEHYDROGENASE ALDX-RELATED"/>
    <property type="match status" value="1"/>
</dbReference>
<dbReference type="Gene3D" id="3.40.605.10">
    <property type="entry name" value="Aldehyde Dehydrogenase, Chain A, domain 1"/>
    <property type="match status" value="1"/>
</dbReference>
<accession>A0A1X0ZUJ5</accession>
<feature type="domain" description="Aldehyde dehydrogenase" evidence="8">
    <location>
        <begin position="13"/>
        <end position="443"/>
    </location>
</feature>
<dbReference type="RefSeq" id="WP_084857578.1">
    <property type="nucleotide sequence ID" value="NZ_JAOTEI010000045.1"/>
</dbReference>
<dbReference type="InterPro" id="IPR015590">
    <property type="entry name" value="Aldehyde_DH_dom"/>
</dbReference>
<evidence type="ECO:0000313" key="10">
    <source>
        <dbReference type="Proteomes" id="UP000193675"/>
    </source>
</evidence>
<dbReference type="GO" id="GO:0006081">
    <property type="term" value="P:aldehyde metabolic process"/>
    <property type="evidence" value="ECO:0007669"/>
    <property type="project" value="InterPro"/>
</dbReference>
<dbReference type="PROSITE" id="PS00687">
    <property type="entry name" value="ALDEHYDE_DEHYDR_GLU"/>
    <property type="match status" value="1"/>
</dbReference>
<dbReference type="PIRSF" id="PIRSF036492">
    <property type="entry name" value="ALDH"/>
    <property type="match status" value="1"/>
</dbReference>
<reference evidence="9 10" key="1">
    <citation type="submission" date="2017-04" db="EMBL/GenBank/DDBJ databases">
        <title>Presence of VIM-2 positive Pseudomonas species in chickens and their surrounding environment.</title>
        <authorList>
            <person name="Zhang R."/>
        </authorList>
    </citation>
    <scope>NUCLEOTIDE SEQUENCE [LARGE SCALE GENOMIC DNA]</scope>
    <source>
        <strain evidence="9 10">DZ-C18</strain>
    </source>
</reference>
<dbReference type="Pfam" id="PF00171">
    <property type="entry name" value="Aldedh"/>
    <property type="match status" value="1"/>
</dbReference>
<sequence length="474" mass="52290">MSIEQVAPAVERMREIFALQRQAFAEERYPSYETRRANLLALKALVLENAERIAAAISNDFGHRSEHETKMLDIFGLVSEINHAVRCLKRWMKPRKRGVGIWFKPARAAVLAQPLGVIGIAAPWNYPLYLTLGPLCGALAAGNRAMIKVASDSSHYGRLLAELLGKRFNQDLVAVIQPGAGVNDGFSRLPFDHLIFTGSPAVGRQIMRNCSENLTPVTLELGGKSPTVVAPGYPLKQAAESVLWGKCLNAGQTCVAPDYLFLPAGYEEQFLEHARAAVSRNYPQPLADNPDYTCMINARQLARVEALLADARDKGARVVALADVDGARRAGKLTPHLVFDVRDDMLIMQEEIFGPVLPVLAYRKLEDAISYINAHERPLALYLFDEDAGRVETVLRQTLSGGVSVNSVMLHVLQENLPFGGVGNSGLGHYHAEEGFQAFSKMRPVFYQAKFNGSFLLKPPYGRLTQGLLRLMLR</sequence>
<dbReference type="SUPFAM" id="SSF53720">
    <property type="entry name" value="ALDH-like"/>
    <property type="match status" value="1"/>
</dbReference>
<keyword evidence="3" id="KW-0520">NAD</keyword>
<name>A0A1X0ZUJ5_PSEPU</name>
<dbReference type="PANTHER" id="PTHR43570">
    <property type="entry name" value="ALDEHYDE DEHYDROGENASE"/>
    <property type="match status" value="1"/>
</dbReference>
<dbReference type="GO" id="GO:0005737">
    <property type="term" value="C:cytoplasm"/>
    <property type="evidence" value="ECO:0007669"/>
    <property type="project" value="TreeGrafter"/>
</dbReference>
<evidence type="ECO:0000256" key="7">
    <source>
        <dbReference type="RuleBase" id="RU003345"/>
    </source>
</evidence>
<gene>
    <name evidence="9" type="ORF">B7H17_15965</name>
</gene>
<evidence type="ECO:0000256" key="1">
    <source>
        <dbReference type="ARBA" id="ARBA00009986"/>
    </source>
</evidence>
<evidence type="ECO:0000313" key="9">
    <source>
        <dbReference type="EMBL" id="ORL63211.1"/>
    </source>
</evidence>
<dbReference type="InterPro" id="IPR012394">
    <property type="entry name" value="Aldehyde_DH_NAD(P)"/>
</dbReference>
<dbReference type="InterPro" id="IPR029510">
    <property type="entry name" value="Ald_DH_CS_GLU"/>
</dbReference>
<protein>
    <recommendedName>
        <fullName evidence="4">Aldehyde dehydrogenase</fullName>
    </recommendedName>
</protein>
<dbReference type="GO" id="GO:0004029">
    <property type="term" value="F:aldehyde dehydrogenase (NAD+) activity"/>
    <property type="evidence" value="ECO:0007669"/>
    <property type="project" value="TreeGrafter"/>
</dbReference>
<evidence type="ECO:0000256" key="5">
    <source>
        <dbReference type="PIRSR" id="PIRSR036492-1"/>
    </source>
</evidence>
<dbReference type="Proteomes" id="UP000193675">
    <property type="component" value="Unassembled WGS sequence"/>
</dbReference>
<organism evidence="9 10">
    <name type="scientific">Pseudomonas putida</name>
    <name type="common">Arthrobacter siderocapsulatus</name>
    <dbReference type="NCBI Taxonomy" id="303"/>
    <lineage>
        <taxon>Bacteria</taxon>
        <taxon>Pseudomonadati</taxon>
        <taxon>Pseudomonadota</taxon>
        <taxon>Gammaproteobacteria</taxon>
        <taxon>Pseudomonadales</taxon>
        <taxon>Pseudomonadaceae</taxon>
        <taxon>Pseudomonas</taxon>
    </lineage>
</organism>
<evidence type="ECO:0000256" key="6">
    <source>
        <dbReference type="PROSITE-ProRule" id="PRU10007"/>
    </source>
</evidence>